<feature type="region of interest" description="Disordered" evidence="1">
    <location>
        <begin position="289"/>
        <end position="474"/>
    </location>
</feature>
<dbReference type="EMBL" id="LSRX01000582">
    <property type="protein sequence ID" value="OLP93410.1"/>
    <property type="molecule type" value="Genomic_DNA"/>
</dbReference>
<evidence type="ECO:0000256" key="2">
    <source>
        <dbReference type="SAM" id="Phobius"/>
    </source>
</evidence>
<keyword evidence="4" id="KW-1185">Reference proteome</keyword>
<feature type="compositionally biased region" description="Low complexity" evidence="1">
    <location>
        <begin position="726"/>
        <end position="739"/>
    </location>
</feature>
<keyword evidence="2" id="KW-0472">Membrane</keyword>
<feature type="region of interest" description="Disordered" evidence="1">
    <location>
        <begin position="725"/>
        <end position="792"/>
    </location>
</feature>
<protein>
    <submittedName>
        <fullName evidence="3">Uncharacterized protein</fullName>
    </submittedName>
</protein>
<sequence>MDSSRALVRAEDDDGSGQVLLTPRDDRSFSAGPTLPSTARSGGSRVAWVGGALLATAFCLGLVNVATHGRFFSSSAAGSVMLAADPLERTQTVSGGHWHPWQKGAAYHKERDSSSWELWRGSWKSASPRSQKFPSYDMEWGSTPNILVVSEAQKAKDSEETSTKEVQSIVNMLRKAETKIAKLGRDKTEKTARWLAYQKQMKAAFVTEEKRFQATQAKIAEDLVEAERQLVTAKELLAAAASEFRTDPTAAASGNSATAEEAWETMLRRTEAEEPPASREEIAEILRRYKRGEGLPTSPLPTFGRGPEPVPMETDGMNVDKATAPREAPTTNRAPHGDLSGPGGPSYGCASPSTGNARSTPYPEVPSTGPKLPTEPTREPPEPPDTHGTAHVENPDSRLPERVPLKQQAKAPPERPAPRGTSLSQKLDSRRGTAMDPFHRAKSDVPDESHEDKEHGRTTVNTINDTQDELLPASPGRNSVVGRTLHIAFAAVPTDVSKGWQVVPREIIVPVWYALMSHVQPEETGILSHLIPQLIYCRILETRSEETDDLTQVDLQFPCLLDDALDSVNQARRLKVILVDVDEVRSFSDFRRQAAAELQYTSGRVLVSSSLPRLTDLSILDQACKAVLVATEAIVRIPIPPGRLQLHRTIAFLDKRLTLRGLDWRIAERGLFDLEELVDSLQEGVPHGYAVSVTGAPTLLRYGRTFLRIANGTLLTVRYVEEALDSESTSGHDSSSGSDSDLDDESDDIDSVARDSPGPCGPDIDALGTRSRSRTPQRDTSGNTGHVDTAAPDACLDAPGPLVLKSQAPCHACQVTAQSTSFLLGSCIGLEAWSSLSPWCPHTAAQSRTTIYVQDPMPGIASLLACFATPGRLDVGVSVTLPHKGRISSKLLDEPSPTSSALQTAIASLRYFAPRLGRPWRYNPRPNAPVIMSDSDSELSSDASGEPTALHFAILAIGFMPVWAVVTVSLPETTAVVLEKLQSVRTADSATAFPVLLPANPQPCPGAGVLLALPAWTNDPSCQSAYLCLDTSLIDGRVFAAASPTYVSRRHLIYLAQLPGDVDIDVHAGDDPIPLSSQGQFHVTSGDTFVFAPAGANIPTLRVLALELQDVRAWSRAPTLIMTNNEGHYGLVHGLETVLFTSQFEWPMQYRSQIASCVGVRQQDLQLSPASPGIRNAALHGFFCRAIIANTEKPRPIEAPTFGILVDARCLHLGWRSYSAASGVISCNQVRLDLQRDAPSGWWADIREIPDHVDLLDVSPGQVLVAFLVRRHTPEDPATGTAISVAGDADPHVPGTGETDFSVPRAPANSAQGTDAGGTPTTHHDESVDTQRRDQRRVSFAAESYRICSFLILGQNYLPEHVEVRLPVGISVAQAINCVSAARAPDDLLRLPSLCEVFPQPQASHALCIATPSWETTGPIVVFDSRSVNGRLFALQLVGRVDRAGLLTAAQLDDTVGVDVYIGSQPWPLPDHRLVTLFYGELVLFTHTHDAHHIVTSLQDMLNEEGGWDSGFDPASQLTSGYNSTIWLLGDEAHIPFELQPHRRDQLRADIAHLLHFSARELVLQPAHLSVPDYAK</sequence>
<feature type="region of interest" description="Disordered" evidence="1">
    <location>
        <begin position="1278"/>
        <end position="1334"/>
    </location>
</feature>
<reference evidence="3 4" key="1">
    <citation type="submission" date="2016-02" db="EMBL/GenBank/DDBJ databases">
        <title>Genome analysis of coral dinoflagellate symbionts highlights evolutionary adaptations to a symbiotic lifestyle.</title>
        <authorList>
            <person name="Aranda M."/>
            <person name="Li Y."/>
            <person name="Liew Y.J."/>
            <person name="Baumgarten S."/>
            <person name="Simakov O."/>
            <person name="Wilson M."/>
            <person name="Piel J."/>
            <person name="Ashoor H."/>
            <person name="Bougouffa S."/>
            <person name="Bajic V.B."/>
            <person name="Ryu T."/>
            <person name="Ravasi T."/>
            <person name="Bayer T."/>
            <person name="Micklem G."/>
            <person name="Kim H."/>
            <person name="Bhak J."/>
            <person name="Lajeunesse T.C."/>
            <person name="Voolstra C.R."/>
        </authorList>
    </citation>
    <scope>NUCLEOTIDE SEQUENCE [LARGE SCALE GENOMIC DNA]</scope>
    <source>
        <strain evidence="3 4">CCMP2467</strain>
    </source>
</reference>
<dbReference type="OrthoDB" id="10411268at2759"/>
<feature type="compositionally biased region" description="Basic and acidic residues" evidence="1">
    <location>
        <begin position="1322"/>
        <end position="1334"/>
    </location>
</feature>
<comment type="caution">
    <text evidence="3">The sequence shown here is derived from an EMBL/GenBank/DDBJ whole genome shotgun (WGS) entry which is preliminary data.</text>
</comment>
<evidence type="ECO:0000313" key="4">
    <source>
        <dbReference type="Proteomes" id="UP000186817"/>
    </source>
</evidence>
<keyword evidence="2" id="KW-0812">Transmembrane</keyword>
<evidence type="ECO:0000313" key="3">
    <source>
        <dbReference type="EMBL" id="OLP93410.1"/>
    </source>
</evidence>
<evidence type="ECO:0000256" key="1">
    <source>
        <dbReference type="SAM" id="MobiDB-lite"/>
    </source>
</evidence>
<feature type="compositionally biased region" description="Acidic residues" evidence="1">
    <location>
        <begin position="740"/>
        <end position="750"/>
    </location>
</feature>
<feature type="compositionally biased region" description="Basic and acidic residues" evidence="1">
    <location>
        <begin position="376"/>
        <end position="404"/>
    </location>
</feature>
<gene>
    <name evidence="3" type="ORF">AK812_SmicGene24683</name>
</gene>
<organism evidence="3 4">
    <name type="scientific">Symbiodinium microadriaticum</name>
    <name type="common">Dinoflagellate</name>
    <name type="synonym">Zooxanthella microadriatica</name>
    <dbReference type="NCBI Taxonomy" id="2951"/>
    <lineage>
        <taxon>Eukaryota</taxon>
        <taxon>Sar</taxon>
        <taxon>Alveolata</taxon>
        <taxon>Dinophyceae</taxon>
        <taxon>Suessiales</taxon>
        <taxon>Symbiodiniaceae</taxon>
        <taxon>Symbiodinium</taxon>
    </lineage>
</organism>
<name>A0A1Q9DEC1_SYMMI</name>
<feature type="transmembrane region" description="Helical" evidence="2">
    <location>
        <begin position="46"/>
        <end position="66"/>
    </location>
</feature>
<accession>A0A1Q9DEC1</accession>
<proteinExistence type="predicted"/>
<dbReference type="Proteomes" id="UP000186817">
    <property type="component" value="Unassembled WGS sequence"/>
</dbReference>
<keyword evidence="2" id="KW-1133">Transmembrane helix</keyword>
<feature type="compositionally biased region" description="Basic and acidic residues" evidence="1">
    <location>
        <begin position="427"/>
        <end position="457"/>
    </location>
</feature>
<feature type="region of interest" description="Disordered" evidence="1">
    <location>
        <begin position="1"/>
        <end position="42"/>
    </location>
</feature>